<sequence length="422" mass="46907">MASNTPMGGINAPISETLDLDDQFDRVLHTAGDRPSTDTLPALIDPALDFADRNLTRRREDIEEKHRRICAFLDTTGHDAVVLGRGDSVSWFTSGGDLGQDLSSEVSTVLLYINRGSRAVVTDNVQSARVFEEELAGLGFQLKERPWFEDPSRVIDELGHNKRLACDLAHAPRPWPRDGDPFRAMRRPLTSLERQRLRELGRTLTLAVEATSRNFVRGETEADVAGHLAHRLIREGVIPVDLRVAGDDRLERFRQPTFKAAAIDKRVTITATGRRFGLCATVSRTVSFGPVDEKFGACHALAAMIDATCIYFSRDGETVSEVARRSKRIFEKYGRGHEWTLDYLGFVTGYTPRESLLLPDSSLVLTHGMPLCWSPSIGAARSGDTLVVDRRGYEVVTTAQNWPQIDVAVKGFVIPRPGILER</sequence>
<dbReference type="Gene3D" id="3.90.230.10">
    <property type="entry name" value="Creatinase/methionine aminopeptidase superfamily"/>
    <property type="match status" value="1"/>
</dbReference>
<accession>A0AAU7CE96</accession>
<protein>
    <submittedName>
        <fullName evidence="2">M24 family metallopeptidase</fullName>
        <ecNumber evidence="2">3.4.-.-</ecNumber>
    </submittedName>
</protein>
<dbReference type="RefSeq" id="WP_406696418.1">
    <property type="nucleotide sequence ID" value="NZ_CP155447.1"/>
</dbReference>
<organism evidence="2">
    <name type="scientific">Singulisphaera sp. Ch08</name>
    <dbReference type="NCBI Taxonomy" id="3120278"/>
    <lineage>
        <taxon>Bacteria</taxon>
        <taxon>Pseudomonadati</taxon>
        <taxon>Planctomycetota</taxon>
        <taxon>Planctomycetia</taxon>
        <taxon>Isosphaerales</taxon>
        <taxon>Isosphaeraceae</taxon>
        <taxon>Singulisphaera</taxon>
    </lineage>
</organism>
<keyword evidence="2" id="KW-0378">Hydrolase</keyword>
<feature type="domain" description="Peptidase M24" evidence="1">
    <location>
        <begin position="196"/>
        <end position="388"/>
    </location>
</feature>
<gene>
    <name evidence="2" type="ORF">V5E97_36045</name>
</gene>
<dbReference type="PANTHER" id="PTHR46112:SF2">
    <property type="entry name" value="XAA-PRO AMINOPEPTIDASE P-RELATED"/>
    <property type="match status" value="1"/>
</dbReference>
<evidence type="ECO:0000313" key="2">
    <source>
        <dbReference type="EMBL" id="XBH03679.1"/>
    </source>
</evidence>
<dbReference type="EMBL" id="CP155447">
    <property type="protein sequence ID" value="XBH03679.1"/>
    <property type="molecule type" value="Genomic_DNA"/>
</dbReference>
<proteinExistence type="predicted"/>
<dbReference type="Pfam" id="PF00557">
    <property type="entry name" value="Peptidase_M24"/>
    <property type="match status" value="1"/>
</dbReference>
<dbReference type="CDD" id="cd01066">
    <property type="entry name" value="APP_MetAP"/>
    <property type="match status" value="1"/>
</dbReference>
<dbReference type="InterPro" id="IPR000994">
    <property type="entry name" value="Pept_M24"/>
</dbReference>
<dbReference type="GO" id="GO:0016787">
    <property type="term" value="F:hydrolase activity"/>
    <property type="evidence" value="ECO:0007669"/>
    <property type="project" value="UniProtKB-KW"/>
</dbReference>
<dbReference type="AlphaFoldDB" id="A0AAU7CE96"/>
<dbReference type="InterPro" id="IPR050659">
    <property type="entry name" value="Peptidase_M24B"/>
</dbReference>
<name>A0AAU7CE96_9BACT</name>
<reference evidence="2" key="1">
    <citation type="submission" date="2024-05" db="EMBL/GenBank/DDBJ databases">
        <title>Planctomycetes of the genus Singulisphaera possess chitinolytic capabilities.</title>
        <authorList>
            <person name="Ivanova A."/>
        </authorList>
    </citation>
    <scope>NUCLEOTIDE SEQUENCE</scope>
    <source>
        <strain evidence="2">Ch08T</strain>
    </source>
</reference>
<dbReference type="EC" id="3.4.-.-" evidence="2"/>
<dbReference type="PANTHER" id="PTHR46112">
    <property type="entry name" value="AMINOPEPTIDASE"/>
    <property type="match status" value="1"/>
</dbReference>
<evidence type="ECO:0000259" key="1">
    <source>
        <dbReference type="Pfam" id="PF00557"/>
    </source>
</evidence>
<dbReference type="SUPFAM" id="SSF55920">
    <property type="entry name" value="Creatinase/aminopeptidase"/>
    <property type="match status" value="1"/>
</dbReference>
<dbReference type="InterPro" id="IPR036005">
    <property type="entry name" value="Creatinase/aminopeptidase-like"/>
</dbReference>